<dbReference type="GO" id="GO:0005524">
    <property type="term" value="F:ATP binding"/>
    <property type="evidence" value="ECO:0007669"/>
    <property type="project" value="UniProtKB-UniRule"/>
</dbReference>
<dbReference type="InterPro" id="IPR045864">
    <property type="entry name" value="aa-tRNA-synth_II/BPL/LPL"/>
</dbReference>
<feature type="binding site" evidence="12">
    <location>
        <position position="388"/>
    </location>
    <ligand>
        <name>L-serine</name>
        <dbReference type="ChEBI" id="CHEBI:33384"/>
    </ligand>
</feature>
<dbReference type="EC" id="6.1.1.11" evidence="12"/>
<evidence type="ECO:0000256" key="13">
    <source>
        <dbReference type="PIRSR" id="PIRSR001529-1"/>
    </source>
</evidence>
<dbReference type="InterPro" id="IPR002314">
    <property type="entry name" value="aa-tRNA-synt_IIb"/>
</dbReference>
<dbReference type="Gene3D" id="3.30.930.10">
    <property type="entry name" value="Bira Bifunctional Protein, Domain 2"/>
    <property type="match status" value="1"/>
</dbReference>
<evidence type="ECO:0000256" key="5">
    <source>
        <dbReference type="ARBA" id="ARBA00022598"/>
    </source>
</evidence>
<evidence type="ECO:0000256" key="9">
    <source>
        <dbReference type="ARBA" id="ARBA00023146"/>
    </source>
</evidence>
<keyword evidence="5 12" id="KW-0436">Ligase</keyword>
<dbReference type="GO" id="GO:0005737">
    <property type="term" value="C:cytoplasm"/>
    <property type="evidence" value="ECO:0007669"/>
    <property type="project" value="UniProtKB-SubCell"/>
</dbReference>
<keyword evidence="8 12" id="KW-0648">Protein biosynthesis</keyword>
<organism evidence="16 17">
    <name type="scientific">Candidatus Avoscillospira stercoripullorum</name>
    <dbReference type="NCBI Taxonomy" id="2840709"/>
    <lineage>
        <taxon>Bacteria</taxon>
        <taxon>Bacillati</taxon>
        <taxon>Bacillota</taxon>
        <taxon>Clostridia</taxon>
        <taxon>Eubacteriales</taxon>
        <taxon>Oscillospiraceae</taxon>
        <taxon>Oscillospiraceae incertae sedis</taxon>
        <taxon>Candidatus Avoscillospira</taxon>
    </lineage>
</organism>
<reference evidence="16" key="2">
    <citation type="journal article" date="2021" name="PeerJ">
        <title>Extensive microbial diversity within the chicken gut microbiome revealed by metagenomics and culture.</title>
        <authorList>
            <person name="Gilroy R."/>
            <person name="Ravi A."/>
            <person name="Getino M."/>
            <person name="Pursley I."/>
            <person name="Horton D.L."/>
            <person name="Alikhan N.F."/>
            <person name="Baker D."/>
            <person name="Gharbi K."/>
            <person name="Hall N."/>
            <person name="Watson M."/>
            <person name="Adriaenssens E.M."/>
            <person name="Foster-Nyarko E."/>
            <person name="Jarju S."/>
            <person name="Secka A."/>
            <person name="Antonio M."/>
            <person name="Oren A."/>
            <person name="Chaudhuri R.R."/>
            <person name="La Ragione R."/>
            <person name="Hildebrand F."/>
            <person name="Pallen M.J."/>
        </authorList>
    </citation>
    <scope>NUCLEOTIDE SEQUENCE</scope>
    <source>
        <strain evidence="16">ChiHjej9B8-7071</strain>
    </source>
</reference>
<dbReference type="PROSITE" id="PS50862">
    <property type="entry name" value="AA_TRNA_LIGASE_II"/>
    <property type="match status" value="1"/>
</dbReference>
<feature type="binding site" evidence="12 13">
    <location>
        <position position="288"/>
    </location>
    <ligand>
        <name>L-serine</name>
        <dbReference type="ChEBI" id="CHEBI:33384"/>
    </ligand>
</feature>
<evidence type="ECO:0000259" key="15">
    <source>
        <dbReference type="PROSITE" id="PS50862"/>
    </source>
</evidence>
<reference evidence="16" key="1">
    <citation type="submission" date="2020-10" db="EMBL/GenBank/DDBJ databases">
        <authorList>
            <person name="Gilroy R."/>
        </authorList>
    </citation>
    <scope>NUCLEOTIDE SEQUENCE</scope>
    <source>
        <strain evidence="16">ChiHjej9B8-7071</strain>
    </source>
</reference>
<dbReference type="Pfam" id="PF02403">
    <property type="entry name" value="Seryl_tRNA_N"/>
    <property type="match status" value="1"/>
</dbReference>
<sequence length="429" mass="48652">MLDIKRIKEDPNGVKAGLKAKEVDCDDIVDRILELDKERRSIIAANEARKAEQNKVSKEIPMKKKAGEDVSPIFARMAELKAEIAAGDEKLRTVEAEYRVKMLSLPNLPDPDLKPGGKENNEPLRYYGEPHKFDFTPKHHVDLCTDLGLIDYERGAKLAGTGFWIYKGLGAQLEWALLNYFMECHLKDGYEMVMLPHMLEYKCGETAGQFPKFADEVYKIENPTDDRMHFMLPTAETALASIYRDEILTEADLPKKFFAYTPCFRREAGSHRADERGMVRGHQFNKIEMFQYTLPEKSDEAFEELVTKAENLVKGLGFHFRTVKLAAGDCSASMARTYDIEIQIPSMNGYKEVSSVSNARDYQARRGNIRFKRASTGKVEYVHTLNGSGLATSRIFPAMVEQNQRADGSIVVPEVLRKYLGGLEVIEKK</sequence>
<gene>
    <name evidence="12 16" type="primary">serS</name>
    <name evidence="16" type="ORF">IAA70_06630</name>
</gene>
<dbReference type="Proteomes" id="UP000824258">
    <property type="component" value="Unassembled WGS sequence"/>
</dbReference>
<dbReference type="InterPro" id="IPR002317">
    <property type="entry name" value="Ser-tRNA-ligase_type_1"/>
</dbReference>
<dbReference type="InterPro" id="IPR015866">
    <property type="entry name" value="Ser-tRNA-synth_1_N"/>
</dbReference>
<evidence type="ECO:0000256" key="11">
    <source>
        <dbReference type="ARBA" id="ARBA00048823"/>
    </source>
</evidence>
<evidence type="ECO:0000256" key="8">
    <source>
        <dbReference type="ARBA" id="ARBA00022917"/>
    </source>
</evidence>
<evidence type="ECO:0000313" key="16">
    <source>
        <dbReference type="EMBL" id="HIR10060.1"/>
    </source>
</evidence>
<dbReference type="InterPro" id="IPR006195">
    <property type="entry name" value="aa-tRNA-synth_II"/>
</dbReference>
<dbReference type="PRINTS" id="PR00981">
    <property type="entry name" value="TRNASYNTHSER"/>
</dbReference>
<dbReference type="PANTHER" id="PTHR43697">
    <property type="entry name" value="SERYL-TRNA SYNTHETASE"/>
    <property type="match status" value="1"/>
</dbReference>
<dbReference type="PANTHER" id="PTHR43697:SF1">
    <property type="entry name" value="SERINE--TRNA LIGASE"/>
    <property type="match status" value="1"/>
</dbReference>
<protein>
    <recommendedName>
        <fullName evidence="12">Serine--tRNA ligase</fullName>
        <ecNumber evidence="12">6.1.1.11</ecNumber>
    </recommendedName>
    <alternativeName>
        <fullName evidence="12">Seryl-tRNA synthetase</fullName>
        <shortName evidence="12">SerRS</shortName>
    </alternativeName>
    <alternativeName>
        <fullName evidence="12">Seryl-tRNA(Ser/Sec) synthetase</fullName>
    </alternativeName>
</protein>
<evidence type="ECO:0000256" key="4">
    <source>
        <dbReference type="ARBA" id="ARBA00022490"/>
    </source>
</evidence>
<dbReference type="InterPro" id="IPR042103">
    <property type="entry name" value="SerRS_1_N_sf"/>
</dbReference>
<dbReference type="HAMAP" id="MF_00176">
    <property type="entry name" value="Ser_tRNA_synth_type1"/>
    <property type="match status" value="1"/>
</dbReference>
<dbReference type="NCBIfam" id="TIGR00414">
    <property type="entry name" value="serS"/>
    <property type="match status" value="1"/>
</dbReference>
<dbReference type="GO" id="GO:0140096">
    <property type="term" value="F:catalytic activity, acting on a protein"/>
    <property type="evidence" value="ECO:0007669"/>
    <property type="project" value="UniProtKB-ARBA"/>
</dbReference>
<proteinExistence type="inferred from homology"/>
<name>A0A9D1D7C8_9FIRM</name>
<comment type="domain">
    <text evidence="12">Consists of two distinct domains, a catalytic core and a N-terminal extension that is involved in tRNA binding.</text>
</comment>
<comment type="catalytic activity">
    <reaction evidence="10 12">
        <text>tRNA(Sec) + L-serine + ATP = L-seryl-tRNA(Sec) + AMP + diphosphate + H(+)</text>
        <dbReference type="Rhea" id="RHEA:42580"/>
        <dbReference type="Rhea" id="RHEA-COMP:9742"/>
        <dbReference type="Rhea" id="RHEA-COMP:10128"/>
        <dbReference type="ChEBI" id="CHEBI:15378"/>
        <dbReference type="ChEBI" id="CHEBI:30616"/>
        <dbReference type="ChEBI" id="CHEBI:33019"/>
        <dbReference type="ChEBI" id="CHEBI:33384"/>
        <dbReference type="ChEBI" id="CHEBI:78442"/>
        <dbReference type="ChEBI" id="CHEBI:78533"/>
        <dbReference type="ChEBI" id="CHEBI:456215"/>
        <dbReference type="EC" id="6.1.1.11"/>
    </reaction>
</comment>
<feature type="binding site" evidence="13">
    <location>
        <position position="265"/>
    </location>
    <ligand>
        <name>L-serine</name>
        <dbReference type="ChEBI" id="CHEBI:33384"/>
    </ligand>
</feature>
<dbReference type="AlphaFoldDB" id="A0A9D1D7C8"/>
<dbReference type="GO" id="GO:0016740">
    <property type="term" value="F:transferase activity"/>
    <property type="evidence" value="ECO:0007669"/>
    <property type="project" value="UniProtKB-ARBA"/>
</dbReference>
<evidence type="ECO:0000256" key="1">
    <source>
        <dbReference type="ARBA" id="ARBA00004496"/>
    </source>
</evidence>
<keyword evidence="9 12" id="KW-0030">Aminoacyl-tRNA synthetase</keyword>
<dbReference type="Gene3D" id="1.10.287.40">
    <property type="entry name" value="Serine-tRNA synthetase, tRNA binding domain"/>
    <property type="match status" value="1"/>
</dbReference>
<accession>A0A9D1D7C8</accession>
<comment type="catalytic activity">
    <reaction evidence="11 12">
        <text>tRNA(Ser) + L-serine + ATP = L-seryl-tRNA(Ser) + AMP + diphosphate + H(+)</text>
        <dbReference type="Rhea" id="RHEA:12292"/>
        <dbReference type="Rhea" id="RHEA-COMP:9669"/>
        <dbReference type="Rhea" id="RHEA-COMP:9703"/>
        <dbReference type="ChEBI" id="CHEBI:15378"/>
        <dbReference type="ChEBI" id="CHEBI:30616"/>
        <dbReference type="ChEBI" id="CHEBI:33019"/>
        <dbReference type="ChEBI" id="CHEBI:33384"/>
        <dbReference type="ChEBI" id="CHEBI:78442"/>
        <dbReference type="ChEBI" id="CHEBI:78533"/>
        <dbReference type="ChEBI" id="CHEBI:456215"/>
        <dbReference type="EC" id="6.1.1.11"/>
    </reaction>
</comment>
<evidence type="ECO:0000256" key="6">
    <source>
        <dbReference type="ARBA" id="ARBA00022741"/>
    </source>
</evidence>
<feature type="binding site" evidence="13">
    <location>
        <position position="234"/>
    </location>
    <ligand>
        <name>L-serine</name>
        <dbReference type="ChEBI" id="CHEBI:33384"/>
    </ligand>
</feature>
<dbReference type="SUPFAM" id="SSF55681">
    <property type="entry name" value="Class II aaRS and biotin synthetases"/>
    <property type="match status" value="1"/>
</dbReference>
<comment type="function">
    <text evidence="12">Catalyzes the attachment of serine to tRNA(Ser). Is also able to aminoacylate tRNA(Sec) with serine, to form the misacylated tRNA L-seryl-tRNA(Sec), which will be further converted into selenocysteinyl-tRNA(Sec).</text>
</comment>
<keyword evidence="7 12" id="KW-0067">ATP-binding</keyword>
<evidence type="ECO:0000256" key="10">
    <source>
        <dbReference type="ARBA" id="ARBA00047929"/>
    </source>
</evidence>
<keyword evidence="6 12" id="KW-0547">Nucleotide-binding</keyword>
<evidence type="ECO:0000256" key="14">
    <source>
        <dbReference type="PIRSR" id="PIRSR001529-2"/>
    </source>
</evidence>
<comment type="subcellular location">
    <subcellularLocation>
        <location evidence="1 12">Cytoplasm</location>
    </subcellularLocation>
</comment>
<comment type="caution">
    <text evidence="12">Lacks conserved residue(s) required for the propagation of feature annotation.</text>
</comment>
<evidence type="ECO:0000256" key="2">
    <source>
        <dbReference type="ARBA" id="ARBA00005045"/>
    </source>
</evidence>
<comment type="caution">
    <text evidence="16">The sequence shown here is derived from an EMBL/GenBank/DDBJ whole genome shotgun (WGS) entry which is preliminary data.</text>
</comment>
<dbReference type="GO" id="GO:0006434">
    <property type="term" value="P:seryl-tRNA aminoacylation"/>
    <property type="evidence" value="ECO:0007669"/>
    <property type="project" value="UniProtKB-UniRule"/>
</dbReference>
<feature type="domain" description="Aminoacyl-transfer RNA synthetases class-II family profile" evidence="15">
    <location>
        <begin position="139"/>
        <end position="413"/>
    </location>
</feature>
<dbReference type="EMBL" id="DVGD01000214">
    <property type="protein sequence ID" value="HIR10060.1"/>
    <property type="molecule type" value="Genomic_DNA"/>
</dbReference>
<feature type="binding site" evidence="12 14">
    <location>
        <begin position="265"/>
        <end position="267"/>
    </location>
    <ligand>
        <name>ATP</name>
        <dbReference type="ChEBI" id="CHEBI:30616"/>
    </ligand>
</feature>
<dbReference type="GO" id="GO:0004828">
    <property type="term" value="F:serine-tRNA ligase activity"/>
    <property type="evidence" value="ECO:0007669"/>
    <property type="project" value="UniProtKB-UniRule"/>
</dbReference>
<dbReference type="InterPro" id="IPR010978">
    <property type="entry name" value="tRNA-bd_arm"/>
</dbReference>
<comment type="pathway">
    <text evidence="2 12">Aminoacyl-tRNA biosynthesis; selenocysteinyl-tRNA(Sec) biosynthesis; L-seryl-tRNA(Sec) from L-serine and tRNA(Sec): step 1/1.</text>
</comment>
<comment type="similarity">
    <text evidence="3 12">Belongs to the class-II aminoacyl-tRNA synthetase family. Type-1 seryl-tRNA synthetase subfamily.</text>
</comment>
<dbReference type="PIRSF" id="PIRSF001529">
    <property type="entry name" value="Ser-tRNA-synth_IIa"/>
    <property type="match status" value="1"/>
</dbReference>
<keyword evidence="4 12" id="KW-0963">Cytoplasm</keyword>
<dbReference type="SUPFAM" id="SSF46589">
    <property type="entry name" value="tRNA-binding arm"/>
    <property type="match status" value="1"/>
</dbReference>
<feature type="binding site" evidence="13">
    <location>
        <position position="386"/>
    </location>
    <ligand>
        <name>L-serine</name>
        <dbReference type="ChEBI" id="CHEBI:33384"/>
    </ligand>
</feature>
<feature type="binding site" evidence="12">
    <location>
        <begin position="234"/>
        <end position="236"/>
    </location>
    <ligand>
        <name>L-serine</name>
        <dbReference type="ChEBI" id="CHEBI:33384"/>
    </ligand>
</feature>
<dbReference type="GO" id="GO:0016260">
    <property type="term" value="P:selenocysteine biosynthetic process"/>
    <property type="evidence" value="ECO:0007669"/>
    <property type="project" value="UniProtKB-UniRule"/>
</dbReference>
<evidence type="ECO:0000313" key="17">
    <source>
        <dbReference type="Proteomes" id="UP000824258"/>
    </source>
</evidence>
<dbReference type="Pfam" id="PF00587">
    <property type="entry name" value="tRNA-synt_2b"/>
    <property type="match status" value="1"/>
</dbReference>
<evidence type="ECO:0000256" key="7">
    <source>
        <dbReference type="ARBA" id="ARBA00022840"/>
    </source>
</evidence>
<feature type="binding site" evidence="12 14">
    <location>
        <begin position="352"/>
        <end position="355"/>
    </location>
    <ligand>
        <name>ATP</name>
        <dbReference type="ChEBI" id="CHEBI:30616"/>
    </ligand>
</feature>
<comment type="subunit">
    <text evidence="12">Homodimer. The tRNA molecule binds across the dimer.</text>
</comment>
<evidence type="ECO:0000256" key="12">
    <source>
        <dbReference type="HAMAP-Rule" id="MF_00176"/>
    </source>
</evidence>
<evidence type="ECO:0000256" key="3">
    <source>
        <dbReference type="ARBA" id="ARBA00010728"/>
    </source>
</evidence>